<dbReference type="AlphaFoldDB" id="A0A1N7RUE2"/>
<protein>
    <submittedName>
        <fullName evidence="1">Uncharacterized protein</fullName>
    </submittedName>
</protein>
<dbReference type="Proteomes" id="UP000187012">
    <property type="component" value="Unassembled WGS sequence"/>
</dbReference>
<name>A0A1N7RUE2_9BURK</name>
<dbReference type="EMBL" id="CYGX02000017">
    <property type="protein sequence ID" value="SIT38740.1"/>
    <property type="molecule type" value="Genomic_DNA"/>
</dbReference>
<keyword evidence="2" id="KW-1185">Reference proteome</keyword>
<dbReference type="STRING" id="1247936.BN2475_170032"/>
<accession>A0A1N7RUE2</accession>
<evidence type="ECO:0000313" key="1">
    <source>
        <dbReference type="EMBL" id="SIT38740.1"/>
    </source>
</evidence>
<sequence>MLGASSDALADMQKTSTLTRSSSHVPAILATTTCISRSRTRANCRTYAYRFALVFLDVTAVARPEVGALTLYEFFLIQTGQIVGSGVPGHVHHNRGPRHPAPRQAGSALLIRDCIAAWCAPESGRSAILGHLSVAA</sequence>
<evidence type="ECO:0000313" key="2">
    <source>
        <dbReference type="Proteomes" id="UP000187012"/>
    </source>
</evidence>
<reference evidence="1 2" key="1">
    <citation type="submission" date="2016-12" db="EMBL/GenBank/DDBJ databases">
        <authorList>
            <person name="Song W.-J."/>
            <person name="Kurnit D.M."/>
        </authorList>
    </citation>
    <scope>NUCLEOTIDE SEQUENCE [LARGE SCALE GENOMIC DNA]</scope>
    <source>
        <strain evidence="1 2">STM7296</strain>
    </source>
</reference>
<organism evidence="1 2">
    <name type="scientific">Paraburkholderia ribeironis</name>
    <dbReference type="NCBI Taxonomy" id="1247936"/>
    <lineage>
        <taxon>Bacteria</taxon>
        <taxon>Pseudomonadati</taxon>
        <taxon>Pseudomonadota</taxon>
        <taxon>Betaproteobacteria</taxon>
        <taxon>Burkholderiales</taxon>
        <taxon>Burkholderiaceae</taxon>
        <taxon>Paraburkholderia</taxon>
    </lineage>
</organism>
<gene>
    <name evidence="1" type="ORF">BN2475_170032</name>
</gene>
<proteinExistence type="predicted"/>